<dbReference type="Gene3D" id="3.40.50.1820">
    <property type="entry name" value="alpha/beta hydrolase"/>
    <property type="match status" value="1"/>
</dbReference>
<sequence>MTHLCACIAGILFFAGSAAAQRPAASPIAVQAVHEPYRFPFATRDAWLAFVAGTPGGTTAADAYRRLYSDADYRRWAAGTATTTERIVYRSGGLAIRGLVVRPRRSGPHPVLIFNHGGVGQWGRIVLLDILEMNRLAERGYVVLASTFRGEGGSEGRSDMGGGDIDDALALIDVAAGLPDADTTRVGMWGLSRGGLVTYGALAKSRRIAAAVIEGGPTDLVHAARRAEFDRHVYPDVMSGYADDKDGILARRSPITWAERLSPDAAILILHGGDDPRVEPGDALRMASALQRLKRSYRLKIYEGGGHDLIADLADVRGEMDRWFDRYVRDRVPPPANAAVPLKDES</sequence>
<keyword evidence="1" id="KW-0378">Hydrolase</keyword>
<dbReference type="AlphaFoldDB" id="A0A147IZN2"/>
<evidence type="ECO:0000256" key="2">
    <source>
        <dbReference type="SAM" id="SignalP"/>
    </source>
</evidence>
<dbReference type="PANTHER" id="PTHR22946">
    <property type="entry name" value="DIENELACTONE HYDROLASE DOMAIN-CONTAINING PROTEIN-RELATED"/>
    <property type="match status" value="1"/>
</dbReference>
<feature type="signal peptide" evidence="2">
    <location>
        <begin position="1"/>
        <end position="20"/>
    </location>
</feature>
<evidence type="ECO:0000313" key="5">
    <source>
        <dbReference type="Proteomes" id="UP000074072"/>
    </source>
</evidence>
<dbReference type="PANTHER" id="PTHR22946:SF9">
    <property type="entry name" value="POLYKETIDE TRANSFERASE AF380"/>
    <property type="match status" value="1"/>
</dbReference>
<dbReference type="InterPro" id="IPR029058">
    <property type="entry name" value="AB_hydrolase_fold"/>
</dbReference>
<gene>
    <name evidence="4" type="ORF">SB4_06165</name>
</gene>
<name>A0A147IZN2_9SPHN</name>
<proteinExistence type="predicted"/>
<dbReference type="GO" id="GO:0008236">
    <property type="term" value="F:serine-type peptidase activity"/>
    <property type="evidence" value="ECO:0007669"/>
    <property type="project" value="InterPro"/>
</dbReference>
<dbReference type="RefSeq" id="WP_058751846.1">
    <property type="nucleotide sequence ID" value="NZ_LDTE01000030.1"/>
</dbReference>
<reference evidence="4 5" key="1">
    <citation type="journal article" date="2016" name="Front. Microbiol.">
        <title>Genomic Resource of Rice Seed Associated Bacteria.</title>
        <authorList>
            <person name="Midha S."/>
            <person name="Bansal K."/>
            <person name="Sharma S."/>
            <person name="Kumar N."/>
            <person name="Patil P.P."/>
            <person name="Chaudhry V."/>
            <person name="Patil P.B."/>
        </authorList>
    </citation>
    <scope>NUCLEOTIDE SEQUENCE [LARGE SCALE GENOMIC DNA]</scope>
    <source>
        <strain evidence="4 5">SB4</strain>
    </source>
</reference>
<protein>
    <recommendedName>
        <fullName evidence="3">Peptidase S9 prolyl oligopeptidase catalytic domain-containing protein</fullName>
    </recommendedName>
</protein>
<comment type="caution">
    <text evidence="4">The sequence shown here is derived from an EMBL/GenBank/DDBJ whole genome shotgun (WGS) entry which is preliminary data.</text>
</comment>
<dbReference type="InterPro" id="IPR001375">
    <property type="entry name" value="Peptidase_S9_cat"/>
</dbReference>
<dbReference type="GO" id="GO:0006508">
    <property type="term" value="P:proteolysis"/>
    <property type="evidence" value="ECO:0007669"/>
    <property type="project" value="InterPro"/>
</dbReference>
<evidence type="ECO:0000259" key="3">
    <source>
        <dbReference type="Pfam" id="PF00326"/>
    </source>
</evidence>
<dbReference type="Pfam" id="PF00326">
    <property type="entry name" value="Peptidase_S9"/>
    <property type="match status" value="1"/>
</dbReference>
<organism evidence="4 5">
    <name type="scientific">Sphingomonas sanguinis</name>
    <dbReference type="NCBI Taxonomy" id="33051"/>
    <lineage>
        <taxon>Bacteria</taxon>
        <taxon>Pseudomonadati</taxon>
        <taxon>Pseudomonadota</taxon>
        <taxon>Alphaproteobacteria</taxon>
        <taxon>Sphingomonadales</taxon>
        <taxon>Sphingomonadaceae</taxon>
        <taxon>Sphingomonas</taxon>
    </lineage>
</organism>
<dbReference type="Proteomes" id="UP000074072">
    <property type="component" value="Unassembled WGS sequence"/>
</dbReference>
<accession>A0A147IZN2</accession>
<evidence type="ECO:0000256" key="1">
    <source>
        <dbReference type="ARBA" id="ARBA00022801"/>
    </source>
</evidence>
<keyword evidence="2" id="KW-0732">Signal</keyword>
<feature type="chain" id="PRO_5007549191" description="Peptidase S9 prolyl oligopeptidase catalytic domain-containing protein" evidence="2">
    <location>
        <begin position="21"/>
        <end position="346"/>
    </location>
</feature>
<dbReference type="GO" id="GO:0052689">
    <property type="term" value="F:carboxylic ester hydrolase activity"/>
    <property type="evidence" value="ECO:0007669"/>
    <property type="project" value="UniProtKB-ARBA"/>
</dbReference>
<evidence type="ECO:0000313" key="4">
    <source>
        <dbReference type="EMBL" id="KTW01306.1"/>
    </source>
</evidence>
<dbReference type="InterPro" id="IPR050261">
    <property type="entry name" value="FrsA_esterase"/>
</dbReference>
<dbReference type="PATRIC" id="fig|33051.4.peg.1901"/>
<dbReference type="SUPFAM" id="SSF53474">
    <property type="entry name" value="alpha/beta-Hydrolases"/>
    <property type="match status" value="1"/>
</dbReference>
<dbReference type="EMBL" id="LDTE01000030">
    <property type="protein sequence ID" value="KTW01306.1"/>
    <property type="molecule type" value="Genomic_DNA"/>
</dbReference>
<feature type="domain" description="Peptidase S9 prolyl oligopeptidase catalytic" evidence="3">
    <location>
        <begin position="132"/>
        <end position="328"/>
    </location>
</feature>